<dbReference type="SMART" id="SM00387">
    <property type="entry name" value="HATPase_c"/>
    <property type="match status" value="1"/>
</dbReference>
<evidence type="ECO:0000256" key="2">
    <source>
        <dbReference type="ARBA" id="ARBA00012438"/>
    </source>
</evidence>
<dbReference type="AlphaFoldDB" id="A0A328AB50"/>
<gene>
    <name evidence="8" type="ORF">DJ018_16040</name>
</gene>
<dbReference type="OrthoDB" id="9795133at2"/>
<comment type="catalytic activity">
    <reaction evidence="1">
        <text>ATP + protein L-histidine = ADP + protein N-phospho-L-histidine.</text>
        <dbReference type="EC" id="2.7.13.3"/>
    </reaction>
</comment>
<dbReference type="Pfam" id="PF01590">
    <property type="entry name" value="GAF"/>
    <property type="match status" value="1"/>
</dbReference>
<dbReference type="InterPro" id="IPR029016">
    <property type="entry name" value="GAF-like_dom_sf"/>
</dbReference>
<organism evidence="8 9">
    <name type="scientific">Phenylobacterium deserti</name>
    <dbReference type="NCBI Taxonomy" id="1914756"/>
    <lineage>
        <taxon>Bacteria</taxon>
        <taxon>Pseudomonadati</taxon>
        <taxon>Pseudomonadota</taxon>
        <taxon>Alphaproteobacteria</taxon>
        <taxon>Caulobacterales</taxon>
        <taxon>Caulobacteraceae</taxon>
        <taxon>Phenylobacterium</taxon>
    </lineage>
</organism>
<dbReference type="Pfam" id="PF00512">
    <property type="entry name" value="HisKA"/>
    <property type="match status" value="1"/>
</dbReference>
<evidence type="ECO:0000256" key="5">
    <source>
        <dbReference type="ARBA" id="ARBA00022777"/>
    </source>
</evidence>
<evidence type="ECO:0000313" key="8">
    <source>
        <dbReference type="EMBL" id="RAK51446.1"/>
    </source>
</evidence>
<dbReference type="InterPro" id="IPR005467">
    <property type="entry name" value="His_kinase_dom"/>
</dbReference>
<reference evidence="9" key="1">
    <citation type="submission" date="2018-05" db="EMBL/GenBank/DDBJ databases">
        <authorList>
            <person name="Li X."/>
        </authorList>
    </citation>
    <scope>NUCLEOTIDE SEQUENCE [LARGE SCALE GENOMIC DNA]</scope>
    <source>
        <strain evidence="9">YIM 73061</strain>
    </source>
</reference>
<feature type="domain" description="Histidine kinase" evidence="7">
    <location>
        <begin position="220"/>
        <end position="432"/>
    </location>
</feature>
<sequence length="444" mass="48425">MGLRHRRCFWGASNGYGRETIEQPDEAVRVLLVLDRNASPEPATASSPLEDIAHLPDVQSILQVCARVTGMRYTVVAHVTDKRWLACAVLDEVDFGLPVGGELPIKTTLCDEVRAGRETIAFDHASADPRWRDHHTPKAYGLESYIAVPIILSDGEFFGTLCAIDPKPARASAPETVAMFELFAKLIAAQLEASRRLAVSEAALLDARETADLRDQFIAVLGHDLRNPLAAIDAGTALLAQPEPESRTDSILGEMRNSVRRMERLINDVLDFARGRLGGGLSLRRRHADDLPQMLAQVVEEVRAAHPHATILTSIEIASPVSGDPDRLAQLTSNLLANAVTHGDPRHPVRLDVRAGDRLFELSVANHGQPIPDHIRPRLFQPFNRKGSGEVREGLGLGLYICSQIAAAHGGSLNVTSDERETRFDFRMPLPASAKPAQTLQAVG</sequence>
<dbReference type="EC" id="2.7.13.3" evidence="2"/>
<keyword evidence="6" id="KW-0902">Two-component regulatory system</keyword>
<dbReference type="SMART" id="SM00065">
    <property type="entry name" value="GAF"/>
    <property type="match status" value="1"/>
</dbReference>
<evidence type="ECO:0000313" key="9">
    <source>
        <dbReference type="Proteomes" id="UP000249725"/>
    </source>
</evidence>
<keyword evidence="5 8" id="KW-0418">Kinase</keyword>
<dbReference type="EMBL" id="QFYR01000004">
    <property type="protein sequence ID" value="RAK51446.1"/>
    <property type="molecule type" value="Genomic_DNA"/>
</dbReference>
<evidence type="ECO:0000256" key="4">
    <source>
        <dbReference type="ARBA" id="ARBA00022679"/>
    </source>
</evidence>
<keyword evidence="3" id="KW-0597">Phosphoprotein</keyword>
<dbReference type="CDD" id="cd00075">
    <property type="entry name" value="HATPase"/>
    <property type="match status" value="1"/>
</dbReference>
<dbReference type="CDD" id="cd00082">
    <property type="entry name" value="HisKA"/>
    <property type="match status" value="1"/>
</dbReference>
<dbReference type="GO" id="GO:0000155">
    <property type="term" value="F:phosphorelay sensor kinase activity"/>
    <property type="evidence" value="ECO:0007669"/>
    <property type="project" value="InterPro"/>
</dbReference>
<dbReference type="InterPro" id="IPR003018">
    <property type="entry name" value="GAF"/>
</dbReference>
<dbReference type="InterPro" id="IPR036890">
    <property type="entry name" value="HATPase_C_sf"/>
</dbReference>
<evidence type="ECO:0000256" key="1">
    <source>
        <dbReference type="ARBA" id="ARBA00000085"/>
    </source>
</evidence>
<protein>
    <recommendedName>
        <fullName evidence="2">histidine kinase</fullName>
        <ecNumber evidence="2">2.7.13.3</ecNumber>
    </recommendedName>
</protein>
<keyword evidence="4" id="KW-0808">Transferase</keyword>
<accession>A0A328AB50</accession>
<dbReference type="SUPFAM" id="SSF55781">
    <property type="entry name" value="GAF domain-like"/>
    <property type="match status" value="1"/>
</dbReference>
<proteinExistence type="predicted"/>
<dbReference type="Gene3D" id="3.30.565.10">
    <property type="entry name" value="Histidine kinase-like ATPase, C-terminal domain"/>
    <property type="match status" value="1"/>
</dbReference>
<dbReference type="InterPro" id="IPR036097">
    <property type="entry name" value="HisK_dim/P_sf"/>
</dbReference>
<dbReference type="PRINTS" id="PR00344">
    <property type="entry name" value="BCTRLSENSOR"/>
</dbReference>
<dbReference type="InterPro" id="IPR004358">
    <property type="entry name" value="Sig_transdc_His_kin-like_C"/>
</dbReference>
<keyword evidence="9" id="KW-1185">Reference proteome</keyword>
<comment type="caution">
    <text evidence="8">The sequence shown here is derived from an EMBL/GenBank/DDBJ whole genome shotgun (WGS) entry which is preliminary data.</text>
</comment>
<name>A0A328AB50_9CAUL</name>
<dbReference type="SMART" id="SM00388">
    <property type="entry name" value="HisKA"/>
    <property type="match status" value="1"/>
</dbReference>
<evidence type="ECO:0000256" key="6">
    <source>
        <dbReference type="ARBA" id="ARBA00023012"/>
    </source>
</evidence>
<evidence type="ECO:0000256" key="3">
    <source>
        <dbReference type="ARBA" id="ARBA00022553"/>
    </source>
</evidence>
<dbReference type="SUPFAM" id="SSF55874">
    <property type="entry name" value="ATPase domain of HSP90 chaperone/DNA topoisomerase II/histidine kinase"/>
    <property type="match status" value="1"/>
</dbReference>
<dbReference type="Gene3D" id="1.10.287.130">
    <property type="match status" value="1"/>
</dbReference>
<dbReference type="InterPro" id="IPR003594">
    <property type="entry name" value="HATPase_dom"/>
</dbReference>
<dbReference type="Pfam" id="PF02518">
    <property type="entry name" value="HATPase_c"/>
    <property type="match status" value="1"/>
</dbReference>
<dbReference type="PROSITE" id="PS50109">
    <property type="entry name" value="HIS_KIN"/>
    <property type="match status" value="1"/>
</dbReference>
<dbReference type="PANTHER" id="PTHR43711:SF1">
    <property type="entry name" value="HISTIDINE KINASE 1"/>
    <property type="match status" value="1"/>
</dbReference>
<dbReference type="PANTHER" id="PTHR43711">
    <property type="entry name" value="TWO-COMPONENT HISTIDINE KINASE"/>
    <property type="match status" value="1"/>
</dbReference>
<dbReference type="Gene3D" id="3.30.450.40">
    <property type="match status" value="1"/>
</dbReference>
<dbReference type="InterPro" id="IPR003661">
    <property type="entry name" value="HisK_dim/P_dom"/>
</dbReference>
<evidence type="ECO:0000259" key="7">
    <source>
        <dbReference type="PROSITE" id="PS50109"/>
    </source>
</evidence>
<dbReference type="InterPro" id="IPR050736">
    <property type="entry name" value="Sensor_HK_Regulatory"/>
</dbReference>
<dbReference type="Proteomes" id="UP000249725">
    <property type="component" value="Unassembled WGS sequence"/>
</dbReference>
<dbReference type="SUPFAM" id="SSF47384">
    <property type="entry name" value="Homodimeric domain of signal transducing histidine kinase"/>
    <property type="match status" value="1"/>
</dbReference>